<reference evidence="3" key="1">
    <citation type="submission" date="2016-10" db="EMBL/GenBank/DDBJ databases">
        <authorList>
            <person name="Varghese N."/>
            <person name="Submissions S."/>
        </authorList>
    </citation>
    <scope>NUCLEOTIDE SEQUENCE [LARGE SCALE GENOMIC DNA]</scope>
    <source>
        <strain evidence="3">DSM 23920</strain>
    </source>
</reference>
<feature type="chain" id="PRO_5011541564" description="Adhesin domain-containing protein" evidence="1">
    <location>
        <begin position="20"/>
        <end position="361"/>
    </location>
</feature>
<evidence type="ECO:0000313" key="3">
    <source>
        <dbReference type="Proteomes" id="UP000199656"/>
    </source>
</evidence>
<proteinExistence type="predicted"/>
<accession>A0A1H3WX46</accession>
<evidence type="ECO:0008006" key="4">
    <source>
        <dbReference type="Google" id="ProtNLM"/>
    </source>
</evidence>
<dbReference type="EMBL" id="FNRL01000001">
    <property type="protein sequence ID" value="SDZ91715.1"/>
    <property type="molecule type" value="Genomic_DNA"/>
</dbReference>
<organism evidence="2 3">
    <name type="scientific">Chitinophaga terrae</name>
    <name type="common">ex Kim and Jung 2007</name>
    <dbReference type="NCBI Taxonomy" id="408074"/>
    <lineage>
        <taxon>Bacteria</taxon>
        <taxon>Pseudomonadati</taxon>
        <taxon>Bacteroidota</taxon>
        <taxon>Chitinophagia</taxon>
        <taxon>Chitinophagales</taxon>
        <taxon>Chitinophagaceae</taxon>
        <taxon>Chitinophaga</taxon>
    </lineage>
</organism>
<sequence length="361" mass="40072">MKLKFKCLLFLLLPIMAYAVEGKTAYKKIITKNFTVDNNANFNVANKYGKIIFHTWNKNEVKATITITGFGKDDAQAQSNAEAVEIKSENSSSQISLRTTYNRPGSGGSWFSWGNNNNDTKGYVNIDYDIYVPQSLQQVMVDNQFGDVIVERFTFPAILNMNYCTFDIRDAENLNLKINYCDKGKIGRAKQVDLKANYSTVNVERAENIVTAANYSNYTVERAQDVKLNANYSDLKIGKINSLDGKYTYSDVKAEEVQSEINVSLTYGGIKVEKVGTGFKGADLRGVYSDIKLAFSRRQPLAIQANLVYGNLRVSGLDVKNVYSEKKGSVHNYSAIAGGGNDGSPQVKIKGTNTDVNLDVF</sequence>
<protein>
    <recommendedName>
        <fullName evidence="4">Adhesin domain-containing protein</fullName>
    </recommendedName>
</protein>
<name>A0A1H3WX46_9BACT</name>
<dbReference type="AlphaFoldDB" id="A0A1H3WX46"/>
<keyword evidence="1" id="KW-0732">Signal</keyword>
<evidence type="ECO:0000256" key="1">
    <source>
        <dbReference type="SAM" id="SignalP"/>
    </source>
</evidence>
<dbReference type="OrthoDB" id="1117657at2"/>
<dbReference type="RefSeq" id="WP_139169866.1">
    <property type="nucleotide sequence ID" value="NZ_BKAT01000015.1"/>
</dbReference>
<gene>
    <name evidence="2" type="ORF">SAMN05660909_00132</name>
</gene>
<feature type="signal peptide" evidence="1">
    <location>
        <begin position="1"/>
        <end position="19"/>
    </location>
</feature>
<dbReference type="Proteomes" id="UP000199656">
    <property type="component" value="Unassembled WGS sequence"/>
</dbReference>
<evidence type="ECO:0000313" key="2">
    <source>
        <dbReference type="EMBL" id="SDZ91715.1"/>
    </source>
</evidence>
<dbReference type="STRING" id="408074.SAMN05660909_00132"/>
<keyword evidence="3" id="KW-1185">Reference proteome</keyword>